<evidence type="ECO:0000313" key="1">
    <source>
        <dbReference type="EMBL" id="KAL0280563.1"/>
    </source>
</evidence>
<name>A0AAW2IG17_9NEOP</name>
<comment type="caution">
    <text evidence="1">The sequence shown here is derived from an EMBL/GenBank/DDBJ whole genome shotgun (WGS) entry which is preliminary data.</text>
</comment>
<protein>
    <submittedName>
        <fullName evidence="1">Uncharacterized protein</fullName>
    </submittedName>
</protein>
<sequence length="86" mass="9276">MLGEEGLDRVAHPADGQVRRLPLRLALGAGRVGGGRHEEQTQRRRLHSLDGVSLGKTFHTLFFIGGKKVQASHKTINIGGVKLSLA</sequence>
<organism evidence="1">
    <name type="scientific">Menopon gallinae</name>
    <name type="common">poultry shaft louse</name>
    <dbReference type="NCBI Taxonomy" id="328185"/>
    <lineage>
        <taxon>Eukaryota</taxon>
        <taxon>Metazoa</taxon>
        <taxon>Ecdysozoa</taxon>
        <taxon>Arthropoda</taxon>
        <taxon>Hexapoda</taxon>
        <taxon>Insecta</taxon>
        <taxon>Pterygota</taxon>
        <taxon>Neoptera</taxon>
        <taxon>Paraneoptera</taxon>
        <taxon>Psocodea</taxon>
        <taxon>Troctomorpha</taxon>
        <taxon>Phthiraptera</taxon>
        <taxon>Amblycera</taxon>
        <taxon>Menoponidae</taxon>
        <taxon>Menopon</taxon>
    </lineage>
</organism>
<gene>
    <name evidence="1" type="ORF">PYX00_001823</name>
</gene>
<accession>A0AAW2IG17</accession>
<dbReference type="AlphaFoldDB" id="A0AAW2IG17"/>
<reference evidence="1" key="1">
    <citation type="journal article" date="2024" name="Gigascience">
        <title>Chromosome-level genome of the poultry shaft louse Menopon gallinae provides insight into the host-switching and adaptive evolution of parasitic lice.</title>
        <authorList>
            <person name="Xu Y."/>
            <person name="Ma L."/>
            <person name="Liu S."/>
            <person name="Liang Y."/>
            <person name="Liu Q."/>
            <person name="He Z."/>
            <person name="Tian L."/>
            <person name="Duan Y."/>
            <person name="Cai W."/>
            <person name="Li H."/>
            <person name="Song F."/>
        </authorList>
    </citation>
    <scope>NUCLEOTIDE SEQUENCE</scope>
    <source>
        <strain evidence="1">Cailab_2023a</strain>
    </source>
</reference>
<dbReference type="EMBL" id="JARGDH010000001">
    <property type="protein sequence ID" value="KAL0280563.1"/>
    <property type="molecule type" value="Genomic_DNA"/>
</dbReference>
<proteinExistence type="predicted"/>